<evidence type="ECO:0000313" key="3">
    <source>
        <dbReference type="Proteomes" id="UP000613582"/>
    </source>
</evidence>
<gene>
    <name evidence="2" type="ORF">GCM10011342_17640</name>
</gene>
<sequence length="339" mass="36608">MVSRAGFLKSVFAVTTPQKPCPQKQFIMTVMVTMACSIGAAYAQPVSAATLSTPLEKSAIKYVEFRGDLGLIEGSTIDSESAMRDAHMRLASHDPDALSSGWVAYAALVAADTPEFAKAIQESVATPEAKTAFLARMRMEPRSIRELPGADKAIEAVMMMAARDATKINSLGQSFIDRAYSMQNAAWAKKKLSEGMSRVYEARDYAATRERAGTPVLPAYVSAGVQLPALAQTTDREWQATWSNEEAVPQINPRATPIIDRVLVLAVRYSVGEVTDPVVDGYAKSDQSRRCLNMAMLNFDQCIAATRTAYEEAFCIGEHGLNDVSGCLGWVAGAGEADD</sequence>
<proteinExistence type="predicted"/>
<evidence type="ECO:0000313" key="2">
    <source>
        <dbReference type="EMBL" id="GGD09256.1"/>
    </source>
</evidence>
<feature type="chain" id="PRO_5035275310" evidence="1">
    <location>
        <begin position="44"/>
        <end position="339"/>
    </location>
</feature>
<reference evidence="2" key="2">
    <citation type="submission" date="2020-09" db="EMBL/GenBank/DDBJ databases">
        <authorList>
            <person name="Sun Q."/>
            <person name="Zhou Y."/>
        </authorList>
    </citation>
    <scope>NUCLEOTIDE SEQUENCE</scope>
    <source>
        <strain evidence="2">CGMCC 1.12921</strain>
    </source>
</reference>
<evidence type="ECO:0000256" key="1">
    <source>
        <dbReference type="SAM" id="SignalP"/>
    </source>
</evidence>
<dbReference type="AlphaFoldDB" id="A0A8J2V374"/>
<dbReference type="Proteomes" id="UP000613582">
    <property type="component" value="Unassembled WGS sequence"/>
</dbReference>
<name>A0A8J2V374_9PROT</name>
<comment type="caution">
    <text evidence="2">The sequence shown here is derived from an EMBL/GenBank/DDBJ whole genome shotgun (WGS) entry which is preliminary data.</text>
</comment>
<keyword evidence="1" id="KW-0732">Signal</keyword>
<organism evidence="2 3">
    <name type="scientific">Aquisalinus flavus</name>
    <dbReference type="NCBI Taxonomy" id="1526572"/>
    <lineage>
        <taxon>Bacteria</taxon>
        <taxon>Pseudomonadati</taxon>
        <taxon>Pseudomonadota</taxon>
        <taxon>Alphaproteobacteria</taxon>
        <taxon>Parvularculales</taxon>
        <taxon>Parvularculaceae</taxon>
        <taxon>Aquisalinus</taxon>
    </lineage>
</organism>
<keyword evidence="3" id="KW-1185">Reference proteome</keyword>
<reference evidence="2" key="1">
    <citation type="journal article" date="2014" name="Int. J. Syst. Evol. Microbiol.">
        <title>Complete genome sequence of Corynebacterium casei LMG S-19264T (=DSM 44701T), isolated from a smear-ripened cheese.</title>
        <authorList>
            <consortium name="US DOE Joint Genome Institute (JGI-PGF)"/>
            <person name="Walter F."/>
            <person name="Albersmeier A."/>
            <person name="Kalinowski J."/>
            <person name="Ruckert C."/>
        </authorList>
    </citation>
    <scope>NUCLEOTIDE SEQUENCE</scope>
    <source>
        <strain evidence="2">CGMCC 1.12921</strain>
    </source>
</reference>
<protein>
    <submittedName>
        <fullName evidence="2">Uncharacterized protein</fullName>
    </submittedName>
</protein>
<accession>A0A8J2V374</accession>
<dbReference type="EMBL" id="BMGH01000001">
    <property type="protein sequence ID" value="GGD09256.1"/>
    <property type="molecule type" value="Genomic_DNA"/>
</dbReference>
<feature type="signal peptide" evidence="1">
    <location>
        <begin position="1"/>
        <end position="43"/>
    </location>
</feature>